<keyword evidence="1" id="KW-0449">Lipoprotein</keyword>
<evidence type="ECO:0000313" key="2">
    <source>
        <dbReference type="Proteomes" id="UP000009080"/>
    </source>
</evidence>
<dbReference type="EMBL" id="CP001614">
    <property type="protein sequence ID" value="ACR13000.1"/>
    <property type="molecule type" value="Genomic_DNA"/>
</dbReference>
<dbReference type="KEGG" id="ttu:TERTU_1767"/>
<evidence type="ECO:0000313" key="1">
    <source>
        <dbReference type="EMBL" id="ACR13000.1"/>
    </source>
</evidence>
<dbReference type="HOGENOM" id="CLU_1642898_0_0_6"/>
<gene>
    <name evidence="1" type="ordered locus">TERTU_1767</name>
</gene>
<reference evidence="1 2" key="1">
    <citation type="journal article" date="2009" name="PLoS ONE">
        <title>The complete genome of Teredinibacter turnerae T7901: an intracellular endosymbiont of marine wood-boring bivalves (shipworms).</title>
        <authorList>
            <person name="Yang J.C."/>
            <person name="Madupu R."/>
            <person name="Durkin A.S."/>
            <person name="Ekborg N.A."/>
            <person name="Pedamallu C.S."/>
            <person name="Hostetler J.B."/>
            <person name="Radune D."/>
            <person name="Toms B.S."/>
            <person name="Henrissat B."/>
            <person name="Coutinho P.M."/>
            <person name="Schwarz S."/>
            <person name="Field L."/>
            <person name="Trindade-Silva A.E."/>
            <person name="Soares C.A.G."/>
            <person name="Elshahawi S."/>
            <person name="Hanora A."/>
            <person name="Schmidt E.W."/>
            <person name="Haygood M.G."/>
            <person name="Posfai J."/>
            <person name="Benner J."/>
            <person name="Madinger C."/>
            <person name="Nove J."/>
            <person name="Anton B."/>
            <person name="Chaudhary K."/>
            <person name="Foster J."/>
            <person name="Holman A."/>
            <person name="Kumar S."/>
            <person name="Lessard P.A."/>
            <person name="Luyten Y.A."/>
            <person name="Slatko B."/>
            <person name="Wood N."/>
            <person name="Wu B."/>
            <person name="Teplitski M."/>
            <person name="Mougous J.D."/>
            <person name="Ward N."/>
            <person name="Eisen J.A."/>
            <person name="Badger J.H."/>
            <person name="Distel D.L."/>
        </authorList>
    </citation>
    <scope>NUCLEOTIDE SEQUENCE [LARGE SCALE GENOMIC DNA]</scope>
    <source>
        <strain evidence="2">ATCC 39867 / T7901</strain>
    </source>
</reference>
<organism evidence="1 2">
    <name type="scientific">Teredinibacter turnerae (strain ATCC 39867 / T7901)</name>
    <dbReference type="NCBI Taxonomy" id="377629"/>
    <lineage>
        <taxon>Bacteria</taxon>
        <taxon>Pseudomonadati</taxon>
        <taxon>Pseudomonadota</taxon>
        <taxon>Gammaproteobacteria</taxon>
        <taxon>Cellvibrionales</taxon>
        <taxon>Cellvibrionaceae</taxon>
        <taxon>Teredinibacter</taxon>
    </lineage>
</organism>
<dbReference type="Proteomes" id="UP000009080">
    <property type="component" value="Chromosome"/>
</dbReference>
<accession>C5BU99</accession>
<dbReference type="RefSeq" id="WP_015819113.1">
    <property type="nucleotide sequence ID" value="NC_012997.1"/>
</dbReference>
<dbReference type="AlphaFoldDB" id="C5BU99"/>
<protein>
    <submittedName>
        <fullName evidence="1">Lipoprotein</fullName>
    </submittedName>
</protein>
<sequence length="161" mass="18580">MKRYIVLFIIFVVSACSEGIQIKDEDIVPWFESNKEKLEQLVSVFQENRCIERVELSSMEFIKQACDSESEKSDIEKIKSILRSLNVVLATSYRSADGDFNVSILLYRDRPDSENKSSSVSVEYWSSLPARWKENIGCELFVSLPYKSWYVSYYPGIVGCN</sequence>
<name>C5BU99_TERTT</name>
<keyword evidence="2" id="KW-1185">Reference proteome</keyword>
<proteinExistence type="predicted"/>
<dbReference type="PROSITE" id="PS51257">
    <property type="entry name" value="PROKAR_LIPOPROTEIN"/>
    <property type="match status" value="1"/>
</dbReference>